<name>A0AAW1S231_9CHLO</name>
<sequence>MASGYVKRHKERQETFIRVHSAPVTKLMIVTSVPPHGCTHPKGDFNSLLSVLNKQDYARWHSYEFHVSTRATEPPLRPAGSPDAWAWDKVAQMVKLLDETPPEQAEWVLFMQPDTVIDDVGFTFPFEFYQGKDFIALGDGSKLLAGDPTGIDMGVFLDTAFYPDPLSVAMADMVAESPDKYLEKLNFRSEICISCDWRRIDLLASTKVEVTKAWGNANKRWNLFISRFFDCPMCSASDSDPDGVNACHSSFLEHYEFSYCRFHKMERATAREAELGGPLPHLAELGVDEADLRAYGAGNTACTRNTVIQAAKSHHTATAQECWSRCARDAKCEMWVWCGHKAGCDDAGEFNDMYPHHGCQLMQLPKGVDPQMWDRGPVFSTFESGYIHRNAKGKIDSRQGSDEKIAILTGVPTSPCTNPYGDYFLSISLRNKQDYARLHGYELHLMAESVDATIRAGPWQKVALLHQALEGIPPERADWILWLDMDLLVANMNFTFPIEKYNGKDMILHGDMDYIKKGDARKGMNSGVLLLRNNGWTRNVMNEMMHYGRHPVNFTLEDELRAGLPSYEVGLYEQNVLTYLFYTRTALMDRVYFDTSEYGINCWWKDVDSPHVAKPAFIVHFAGCAMCSGFHADRLGECDAQFLKTYAEAFGRLSKVAPQLQLS</sequence>
<keyword evidence="5" id="KW-1185">Reference proteome</keyword>
<evidence type="ECO:0000256" key="3">
    <source>
        <dbReference type="ARBA" id="ARBA00022679"/>
    </source>
</evidence>
<dbReference type="Proteomes" id="UP001445335">
    <property type="component" value="Unassembled WGS sequence"/>
</dbReference>
<dbReference type="Gene3D" id="3.90.550.10">
    <property type="entry name" value="Spore Coat Polysaccharide Biosynthesis Protein SpsA, Chain A"/>
    <property type="match status" value="1"/>
</dbReference>
<evidence type="ECO:0000256" key="1">
    <source>
        <dbReference type="ARBA" id="ARBA00005664"/>
    </source>
</evidence>
<proteinExistence type="inferred from homology"/>
<dbReference type="InterPro" id="IPR008630">
    <property type="entry name" value="Glyco_trans_34"/>
</dbReference>
<accession>A0AAW1S231</accession>
<dbReference type="EMBL" id="JALJOU010000015">
    <property type="protein sequence ID" value="KAK9839643.1"/>
    <property type="molecule type" value="Genomic_DNA"/>
</dbReference>
<dbReference type="InterPro" id="IPR029044">
    <property type="entry name" value="Nucleotide-diphossugar_trans"/>
</dbReference>
<comment type="caution">
    <text evidence="4">The sequence shown here is derived from an EMBL/GenBank/DDBJ whole genome shotgun (WGS) entry which is preliminary data.</text>
</comment>
<dbReference type="GO" id="GO:0016757">
    <property type="term" value="F:glycosyltransferase activity"/>
    <property type="evidence" value="ECO:0007669"/>
    <property type="project" value="UniProtKB-KW"/>
</dbReference>
<reference evidence="4 5" key="1">
    <citation type="journal article" date="2024" name="Nat. Commun.">
        <title>Phylogenomics reveals the evolutionary origins of lichenization in chlorophyte algae.</title>
        <authorList>
            <person name="Puginier C."/>
            <person name="Libourel C."/>
            <person name="Otte J."/>
            <person name="Skaloud P."/>
            <person name="Haon M."/>
            <person name="Grisel S."/>
            <person name="Petersen M."/>
            <person name="Berrin J.G."/>
            <person name="Delaux P.M."/>
            <person name="Dal Grande F."/>
            <person name="Keller J."/>
        </authorList>
    </citation>
    <scope>NUCLEOTIDE SEQUENCE [LARGE SCALE GENOMIC DNA]</scope>
    <source>
        <strain evidence="4 5">SAG 245.80</strain>
    </source>
</reference>
<dbReference type="PANTHER" id="PTHR31311">
    <property type="entry name" value="XYLOGLUCAN 6-XYLOSYLTRANSFERASE 5-RELATED-RELATED"/>
    <property type="match status" value="1"/>
</dbReference>
<comment type="similarity">
    <text evidence="1">Belongs to the glycosyltransferase 34 family.</text>
</comment>
<gene>
    <name evidence="4" type="ORF">WJX81_002823</name>
</gene>
<evidence type="ECO:0000313" key="4">
    <source>
        <dbReference type="EMBL" id="KAK9839643.1"/>
    </source>
</evidence>
<organism evidence="4 5">
    <name type="scientific">Elliptochloris bilobata</name>
    <dbReference type="NCBI Taxonomy" id="381761"/>
    <lineage>
        <taxon>Eukaryota</taxon>
        <taxon>Viridiplantae</taxon>
        <taxon>Chlorophyta</taxon>
        <taxon>core chlorophytes</taxon>
        <taxon>Trebouxiophyceae</taxon>
        <taxon>Trebouxiophyceae incertae sedis</taxon>
        <taxon>Elliptochloris clade</taxon>
        <taxon>Elliptochloris</taxon>
    </lineage>
</organism>
<dbReference type="PANTHER" id="PTHR31311:SF44">
    <property type="entry name" value="GLYCOSYLTRANSFERASE 2-RELATED"/>
    <property type="match status" value="1"/>
</dbReference>
<dbReference type="AlphaFoldDB" id="A0AAW1S231"/>
<dbReference type="GO" id="GO:0016020">
    <property type="term" value="C:membrane"/>
    <property type="evidence" value="ECO:0007669"/>
    <property type="project" value="InterPro"/>
</dbReference>
<dbReference type="Pfam" id="PF05637">
    <property type="entry name" value="Glyco_transf_34"/>
    <property type="match status" value="1"/>
</dbReference>
<protein>
    <submittedName>
        <fullName evidence="4">Uncharacterized protein</fullName>
    </submittedName>
</protein>
<evidence type="ECO:0000256" key="2">
    <source>
        <dbReference type="ARBA" id="ARBA00022676"/>
    </source>
</evidence>
<keyword evidence="2" id="KW-0328">Glycosyltransferase</keyword>
<dbReference type="SUPFAM" id="SSF53448">
    <property type="entry name" value="Nucleotide-diphospho-sugar transferases"/>
    <property type="match status" value="1"/>
</dbReference>
<keyword evidence="3" id="KW-0808">Transferase</keyword>
<evidence type="ECO:0000313" key="5">
    <source>
        <dbReference type="Proteomes" id="UP001445335"/>
    </source>
</evidence>